<keyword evidence="5" id="KW-1185">Reference proteome</keyword>
<keyword evidence="2" id="KW-1133">Transmembrane helix</keyword>
<dbReference type="PaxDb" id="55529-EKX31390"/>
<organism evidence="3">
    <name type="scientific">Guillardia theta (strain CCMP2712)</name>
    <name type="common">Cryptophyte</name>
    <dbReference type="NCBI Taxonomy" id="905079"/>
    <lineage>
        <taxon>Eukaryota</taxon>
        <taxon>Cryptophyceae</taxon>
        <taxon>Pyrenomonadales</taxon>
        <taxon>Geminigeraceae</taxon>
        <taxon>Guillardia</taxon>
    </lineage>
</organism>
<accession>L1I6A4</accession>
<protein>
    <submittedName>
        <fullName evidence="3 4">Uncharacterized protein</fullName>
    </submittedName>
</protein>
<keyword evidence="2" id="KW-0472">Membrane</keyword>
<dbReference type="KEGG" id="gtt:GUITHDRAFT_149331"/>
<dbReference type="RefSeq" id="XP_005818370.1">
    <property type="nucleotide sequence ID" value="XM_005818313.1"/>
</dbReference>
<reference evidence="3 5" key="1">
    <citation type="journal article" date="2012" name="Nature">
        <title>Algal genomes reveal evolutionary mosaicism and the fate of nucleomorphs.</title>
        <authorList>
            <consortium name="DOE Joint Genome Institute"/>
            <person name="Curtis B.A."/>
            <person name="Tanifuji G."/>
            <person name="Burki F."/>
            <person name="Gruber A."/>
            <person name="Irimia M."/>
            <person name="Maruyama S."/>
            <person name="Arias M.C."/>
            <person name="Ball S.G."/>
            <person name="Gile G.H."/>
            <person name="Hirakawa Y."/>
            <person name="Hopkins J.F."/>
            <person name="Kuo A."/>
            <person name="Rensing S.A."/>
            <person name="Schmutz J."/>
            <person name="Symeonidi A."/>
            <person name="Elias M."/>
            <person name="Eveleigh R.J."/>
            <person name="Herman E.K."/>
            <person name="Klute M.J."/>
            <person name="Nakayama T."/>
            <person name="Obornik M."/>
            <person name="Reyes-Prieto A."/>
            <person name="Armbrust E.V."/>
            <person name="Aves S.J."/>
            <person name="Beiko R.G."/>
            <person name="Coutinho P."/>
            <person name="Dacks J.B."/>
            <person name="Durnford D.G."/>
            <person name="Fast N.M."/>
            <person name="Green B.R."/>
            <person name="Grisdale C.J."/>
            <person name="Hempel F."/>
            <person name="Henrissat B."/>
            <person name="Hoppner M.P."/>
            <person name="Ishida K."/>
            <person name="Kim E."/>
            <person name="Koreny L."/>
            <person name="Kroth P.G."/>
            <person name="Liu Y."/>
            <person name="Malik S.B."/>
            <person name="Maier U.G."/>
            <person name="McRose D."/>
            <person name="Mock T."/>
            <person name="Neilson J.A."/>
            <person name="Onodera N.T."/>
            <person name="Poole A.M."/>
            <person name="Pritham E.J."/>
            <person name="Richards T.A."/>
            <person name="Rocap G."/>
            <person name="Roy S.W."/>
            <person name="Sarai C."/>
            <person name="Schaack S."/>
            <person name="Shirato S."/>
            <person name="Slamovits C.H."/>
            <person name="Spencer D.F."/>
            <person name="Suzuki S."/>
            <person name="Worden A.Z."/>
            <person name="Zauner S."/>
            <person name="Barry K."/>
            <person name="Bell C."/>
            <person name="Bharti A.K."/>
            <person name="Crow J.A."/>
            <person name="Grimwood J."/>
            <person name="Kramer R."/>
            <person name="Lindquist E."/>
            <person name="Lucas S."/>
            <person name="Salamov A."/>
            <person name="McFadden G.I."/>
            <person name="Lane C.E."/>
            <person name="Keeling P.J."/>
            <person name="Gray M.W."/>
            <person name="Grigoriev I.V."/>
            <person name="Archibald J.M."/>
        </authorList>
    </citation>
    <scope>NUCLEOTIDE SEQUENCE</scope>
    <source>
        <strain evidence="3 5">CCMP2712</strain>
    </source>
</reference>
<sequence>MIHSHGMMLEAGERRVERRYAFYGGSVGLAIYLALACWALLQPQPESFDAAFHAHLSASDPSMLAEKGQDEASCCERYPFLSMDIELAYDTILYRAPDLRGKNWWCEQIVKGRESVPSMRMKFYRSEWKSEAERSARNLLKEFIGKDASWGEIVKLANKIRAGKVTGRMVEHLKRSKNLQAVDIDMKELEEMEVIDNFPHMEIILRESMKLILAGDANVMLLGDIFTPGSEFWFQAASALDQQFRACYARLPIIEIDSSETEAQNNKLLLVLSMQANPGDLFQNCPVDSGDKESEFVQYKKRMVRHAILLNDDLARSESNYCLCSLRYIHETCRNFVDFIERLIRRGKDIEQRRRGGNEAARVEGAQEEEEEEERDRVRAALSEMRSMDGETLEGAEAQIVEIFVSYLNRKPSTGDILHYLSAYMCWKTKLEDLKRAILHSPEAQSFRVLSRVVEDAQVIFNVSGEGLKEDVLHARRIEGRGKGEEGISRYLFSSIEVLREEDEGDGRGKEENKRNFTDRLSEFAGIFERAYTQKTSRFSYQDVHFRRNTLHLMSNDV</sequence>
<dbReference type="EMBL" id="JH993289">
    <property type="protein sequence ID" value="EKX31390.1"/>
    <property type="molecule type" value="Genomic_DNA"/>
</dbReference>
<feature type="region of interest" description="Disordered" evidence="1">
    <location>
        <begin position="354"/>
        <end position="376"/>
    </location>
</feature>
<dbReference type="Proteomes" id="UP000011087">
    <property type="component" value="Unassembled WGS sequence"/>
</dbReference>
<feature type="non-terminal residue" evidence="3">
    <location>
        <position position="558"/>
    </location>
</feature>
<evidence type="ECO:0000256" key="1">
    <source>
        <dbReference type="SAM" id="MobiDB-lite"/>
    </source>
</evidence>
<name>L1I6A4_GUITC</name>
<reference evidence="5" key="2">
    <citation type="submission" date="2012-11" db="EMBL/GenBank/DDBJ databases">
        <authorList>
            <person name="Kuo A."/>
            <person name="Curtis B.A."/>
            <person name="Tanifuji G."/>
            <person name="Burki F."/>
            <person name="Gruber A."/>
            <person name="Irimia M."/>
            <person name="Maruyama S."/>
            <person name="Arias M.C."/>
            <person name="Ball S.G."/>
            <person name="Gile G.H."/>
            <person name="Hirakawa Y."/>
            <person name="Hopkins J.F."/>
            <person name="Rensing S.A."/>
            <person name="Schmutz J."/>
            <person name="Symeonidi A."/>
            <person name="Elias M."/>
            <person name="Eveleigh R.J."/>
            <person name="Herman E.K."/>
            <person name="Klute M.J."/>
            <person name="Nakayama T."/>
            <person name="Obornik M."/>
            <person name="Reyes-Prieto A."/>
            <person name="Armbrust E.V."/>
            <person name="Aves S.J."/>
            <person name="Beiko R.G."/>
            <person name="Coutinho P."/>
            <person name="Dacks J.B."/>
            <person name="Durnford D.G."/>
            <person name="Fast N.M."/>
            <person name="Green B.R."/>
            <person name="Grisdale C."/>
            <person name="Hempe F."/>
            <person name="Henrissat B."/>
            <person name="Hoppner M.P."/>
            <person name="Ishida K.-I."/>
            <person name="Kim E."/>
            <person name="Koreny L."/>
            <person name="Kroth P.G."/>
            <person name="Liu Y."/>
            <person name="Malik S.-B."/>
            <person name="Maier U.G."/>
            <person name="McRose D."/>
            <person name="Mock T."/>
            <person name="Neilson J.A."/>
            <person name="Onodera N.T."/>
            <person name="Poole A.M."/>
            <person name="Pritham E.J."/>
            <person name="Richards T.A."/>
            <person name="Rocap G."/>
            <person name="Roy S.W."/>
            <person name="Sarai C."/>
            <person name="Schaack S."/>
            <person name="Shirato S."/>
            <person name="Slamovits C.H."/>
            <person name="Spencer D.F."/>
            <person name="Suzuki S."/>
            <person name="Worden A.Z."/>
            <person name="Zauner S."/>
            <person name="Barry K."/>
            <person name="Bell C."/>
            <person name="Bharti A.K."/>
            <person name="Crow J.A."/>
            <person name="Grimwood J."/>
            <person name="Kramer R."/>
            <person name="Lindquist E."/>
            <person name="Lucas S."/>
            <person name="Salamov A."/>
            <person name="McFadden G.I."/>
            <person name="Lane C.E."/>
            <person name="Keeling P.J."/>
            <person name="Gray M.W."/>
            <person name="Grigoriev I.V."/>
            <person name="Archibald J.M."/>
        </authorList>
    </citation>
    <scope>NUCLEOTIDE SEQUENCE</scope>
    <source>
        <strain evidence="5">CCMP2712</strain>
    </source>
</reference>
<reference evidence="4" key="3">
    <citation type="submission" date="2016-03" db="UniProtKB">
        <authorList>
            <consortium name="EnsemblProtists"/>
        </authorList>
    </citation>
    <scope>IDENTIFICATION</scope>
</reference>
<dbReference type="AlphaFoldDB" id="L1I6A4"/>
<feature type="transmembrane region" description="Helical" evidence="2">
    <location>
        <begin position="20"/>
        <end position="41"/>
    </location>
</feature>
<evidence type="ECO:0000313" key="5">
    <source>
        <dbReference type="Proteomes" id="UP000011087"/>
    </source>
</evidence>
<dbReference type="HOGENOM" id="CLU_488864_0_0_1"/>
<evidence type="ECO:0000313" key="4">
    <source>
        <dbReference type="EnsemblProtists" id="EKX31390"/>
    </source>
</evidence>
<keyword evidence="2" id="KW-0812">Transmembrane</keyword>
<dbReference type="EnsemblProtists" id="EKX31390">
    <property type="protein sequence ID" value="EKX31390"/>
    <property type="gene ID" value="GUITHDRAFT_149331"/>
</dbReference>
<evidence type="ECO:0000313" key="3">
    <source>
        <dbReference type="EMBL" id="EKX31390.1"/>
    </source>
</evidence>
<proteinExistence type="predicted"/>
<dbReference type="GeneID" id="17288109"/>
<evidence type="ECO:0000256" key="2">
    <source>
        <dbReference type="SAM" id="Phobius"/>
    </source>
</evidence>
<gene>
    <name evidence="3" type="ORF">GUITHDRAFT_149331</name>
</gene>